<dbReference type="Pfam" id="PF00271">
    <property type="entry name" value="Helicase_C"/>
    <property type="match status" value="1"/>
</dbReference>
<dbReference type="Pfam" id="PF18074">
    <property type="entry name" value="PriA_C"/>
    <property type="match status" value="1"/>
</dbReference>
<feature type="binding site" evidence="12">
    <location>
        <position position="473"/>
    </location>
    <ligand>
        <name>Zn(2+)</name>
        <dbReference type="ChEBI" id="CHEBI:29105"/>
        <label>2</label>
    </ligand>
</feature>
<evidence type="ECO:0000256" key="11">
    <source>
        <dbReference type="ARBA" id="ARBA00048988"/>
    </source>
</evidence>
<feature type="binding site" evidence="12">
    <location>
        <position position="504"/>
    </location>
    <ligand>
        <name>Zn(2+)</name>
        <dbReference type="ChEBI" id="CHEBI:29105"/>
        <label>1</label>
    </ligand>
</feature>
<evidence type="ECO:0000256" key="12">
    <source>
        <dbReference type="HAMAP-Rule" id="MF_00983"/>
    </source>
</evidence>
<dbReference type="NCBIfam" id="TIGR00595">
    <property type="entry name" value="priA"/>
    <property type="match status" value="1"/>
</dbReference>
<dbReference type="PROSITE" id="PS51194">
    <property type="entry name" value="HELICASE_CTER"/>
    <property type="match status" value="1"/>
</dbReference>
<evidence type="ECO:0000259" key="14">
    <source>
        <dbReference type="PROSITE" id="PS51194"/>
    </source>
</evidence>
<feature type="binding site" evidence="12">
    <location>
        <position position="476"/>
    </location>
    <ligand>
        <name>Zn(2+)</name>
        <dbReference type="ChEBI" id="CHEBI:29105"/>
        <label>2</label>
    </ligand>
</feature>
<comment type="similarity">
    <text evidence="12">Belongs to the helicase family. PriA subfamily.</text>
</comment>
<dbReference type="InterPro" id="IPR040498">
    <property type="entry name" value="PriA_CRR"/>
</dbReference>
<evidence type="ECO:0000256" key="7">
    <source>
        <dbReference type="ARBA" id="ARBA00022833"/>
    </source>
</evidence>
<evidence type="ECO:0000256" key="9">
    <source>
        <dbReference type="ARBA" id="ARBA00023125"/>
    </source>
</evidence>
<dbReference type="Gene3D" id="3.40.50.300">
    <property type="entry name" value="P-loop containing nucleotide triphosphate hydrolases"/>
    <property type="match status" value="2"/>
</dbReference>
<keyword evidence="4 12" id="KW-0547">Nucleotide-binding</keyword>
<keyword evidence="7 12" id="KW-0862">Zinc</keyword>
<dbReference type="InterPro" id="IPR041222">
    <property type="entry name" value="PriA_3primeBD"/>
</dbReference>
<dbReference type="SMART" id="SM00490">
    <property type="entry name" value="HELICc"/>
    <property type="match status" value="1"/>
</dbReference>
<dbReference type="GO" id="GO:0006270">
    <property type="term" value="P:DNA replication initiation"/>
    <property type="evidence" value="ECO:0007669"/>
    <property type="project" value="TreeGrafter"/>
</dbReference>
<dbReference type="GO" id="GO:0043138">
    <property type="term" value="F:3'-5' DNA helicase activity"/>
    <property type="evidence" value="ECO:0007669"/>
    <property type="project" value="UniProtKB-EC"/>
</dbReference>
<dbReference type="Pfam" id="PF00270">
    <property type="entry name" value="DEAD"/>
    <property type="match status" value="1"/>
</dbReference>
<dbReference type="InterPro" id="IPR042115">
    <property type="entry name" value="PriA_3primeBD_sf"/>
</dbReference>
<dbReference type="AlphaFoldDB" id="A0A518C579"/>
<dbReference type="EC" id="5.6.2.4" evidence="12"/>
<dbReference type="GO" id="GO:0006302">
    <property type="term" value="P:double-strand break repair"/>
    <property type="evidence" value="ECO:0007669"/>
    <property type="project" value="InterPro"/>
</dbReference>
<dbReference type="RefSeq" id="WP_196782302.1">
    <property type="nucleotide sequence ID" value="NZ_CP036289.1"/>
</dbReference>
<comment type="subunit">
    <text evidence="12">Component of the replication restart primosome.</text>
</comment>
<reference evidence="16" key="1">
    <citation type="submission" date="2019-02" db="EMBL/GenBank/DDBJ databases">
        <title>Deep-cultivation of Planctomycetes and their phenomic and genomic characterization uncovers novel biology.</title>
        <authorList>
            <person name="Wiegand S."/>
            <person name="Jogler M."/>
            <person name="Boedeker C."/>
            <person name="Pinto D."/>
            <person name="Vollmers J."/>
            <person name="Rivas-Marin E."/>
            <person name="Kohn T."/>
            <person name="Peeters S.H."/>
            <person name="Heuer A."/>
            <person name="Rast P."/>
            <person name="Oberbeckmann S."/>
            <person name="Bunk B."/>
            <person name="Jeske O."/>
            <person name="Meyerdierks A."/>
            <person name="Storesund J.E."/>
            <person name="Kallscheuer N."/>
            <person name="Luecker S."/>
            <person name="Lage O.M."/>
            <person name="Pohl T."/>
            <person name="Merkel B.J."/>
            <person name="Hornburger P."/>
            <person name="Mueller R.-W."/>
            <person name="Bruemmer F."/>
            <person name="Labrenz M."/>
            <person name="Spormann A.M."/>
            <person name="Op den Camp H."/>
            <person name="Overmann J."/>
            <person name="Amann R."/>
            <person name="Jetten M.S.M."/>
            <person name="Mascher T."/>
            <person name="Medema M.H."/>
            <person name="Devos D.P."/>
            <person name="Kaster A.-K."/>
            <person name="Ovreas L."/>
            <person name="Rohde M."/>
            <person name="Galperin M.Y."/>
            <person name="Jogler C."/>
        </authorList>
    </citation>
    <scope>NUCLEOTIDE SEQUENCE [LARGE SCALE GENOMIC DNA]</scope>
    <source>
        <strain evidence="16">Pan97</strain>
    </source>
</reference>
<evidence type="ECO:0000256" key="5">
    <source>
        <dbReference type="ARBA" id="ARBA00022801"/>
    </source>
</evidence>
<organism evidence="15 16">
    <name type="scientific">Bremerella volcania</name>
    <dbReference type="NCBI Taxonomy" id="2527984"/>
    <lineage>
        <taxon>Bacteria</taxon>
        <taxon>Pseudomonadati</taxon>
        <taxon>Planctomycetota</taxon>
        <taxon>Planctomycetia</taxon>
        <taxon>Pirellulales</taxon>
        <taxon>Pirellulaceae</taxon>
        <taxon>Bremerella</taxon>
    </lineage>
</organism>
<gene>
    <name evidence="12 15" type="primary">priA</name>
    <name evidence="15" type="ORF">Pan97_13880</name>
</gene>
<comment type="catalytic activity">
    <reaction evidence="12">
        <text>Couples ATP hydrolysis with the unwinding of duplex DNA by translocating in the 3'-5' direction.</text>
        <dbReference type="EC" id="5.6.2.4"/>
    </reaction>
</comment>
<dbReference type="CDD" id="cd18804">
    <property type="entry name" value="SF2_C_priA"/>
    <property type="match status" value="1"/>
</dbReference>
<evidence type="ECO:0000256" key="4">
    <source>
        <dbReference type="ARBA" id="ARBA00022741"/>
    </source>
</evidence>
<keyword evidence="10 12" id="KW-0413">Isomerase</keyword>
<comment type="cofactor">
    <cofactor evidence="12">
        <name>Zn(2+)</name>
        <dbReference type="ChEBI" id="CHEBI:29105"/>
    </cofactor>
    <text evidence="12">Binds 2 zinc ions per subunit.</text>
</comment>
<comment type="caution">
    <text evidence="12">Lacks conserved residue(s) required for the propagation of feature annotation.</text>
</comment>
<evidence type="ECO:0000256" key="2">
    <source>
        <dbReference type="ARBA" id="ARBA00022705"/>
    </source>
</evidence>
<evidence type="ECO:0000256" key="1">
    <source>
        <dbReference type="ARBA" id="ARBA00022515"/>
    </source>
</evidence>
<dbReference type="InterPro" id="IPR014001">
    <property type="entry name" value="Helicase_ATP-bd"/>
</dbReference>
<dbReference type="InterPro" id="IPR041236">
    <property type="entry name" value="PriA_C"/>
</dbReference>
<dbReference type="Pfam" id="PF18319">
    <property type="entry name" value="Zn_ribbon_PriA"/>
    <property type="match status" value="1"/>
</dbReference>
<accession>A0A518C579</accession>
<dbReference type="EMBL" id="CP036289">
    <property type="protein sequence ID" value="QDU74381.1"/>
    <property type="molecule type" value="Genomic_DNA"/>
</dbReference>
<dbReference type="GO" id="GO:0003677">
    <property type="term" value="F:DNA binding"/>
    <property type="evidence" value="ECO:0007669"/>
    <property type="project" value="UniProtKB-UniRule"/>
</dbReference>
<evidence type="ECO:0000313" key="15">
    <source>
        <dbReference type="EMBL" id="QDU74381.1"/>
    </source>
</evidence>
<keyword evidence="2 12" id="KW-0235">DNA replication</keyword>
<feature type="domain" description="Helicase ATP-binding" evidence="13">
    <location>
        <begin position="237"/>
        <end position="402"/>
    </location>
</feature>
<evidence type="ECO:0000259" key="13">
    <source>
        <dbReference type="PROSITE" id="PS51192"/>
    </source>
</evidence>
<keyword evidence="8 12" id="KW-0067">ATP-binding</keyword>
<dbReference type="KEGG" id="bvo:Pan97_13880"/>
<feature type="binding site" evidence="12">
    <location>
        <position position="467"/>
    </location>
    <ligand>
        <name>Zn(2+)</name>
        <dbReference type="ChEBI" id="CHEBI:29105"/>
        <label>1</label>
    </ligand>
</feature>
<dbReference type="GO" id="GO:0006269">
    <property type="term" value="P:DNA replication, synthesis of primer"/>
    <property type="evidence" value="ECO:0007669"/>
    <property type="project" value="UniProtKB-KW"/>
</dbReference>
<evidence type="ECO:0000256" key="8">
    <source>
        <dbReference type="ARBA" id="ARBA00022840"/>
    </source>
</evidence>
<feature type="binding site" evidence="12">
    <location>
        <position position="494"/>
    </location>
    <ligand>
        <name>Zn(2+)</name>
        <dbReference type="ChEBI" id="CHEBI:29105"/>
        <label>2</label>
    </ligand>
</feature>
<dbReference type="GO" id="GO:0008270">
    <property type="term" value="F:zinc ion binding"/>
    <property type="evidence" value="ECO:0007669"/>
    <property type="project" value="UniProtKB-UniRule"/>
</dbReference>
<keyword evidence="16" id="KW-1185">Reference proteome</keyword>
<comment type="catalytic activity">
    <reaction evidence="11 12">
        <text>ATP + H2O = ADP + phosphate + H(+)</text>
        <dbReference type="Rhea" id="RHEA:13065"/>
        <dbReference type="ChEBI" id="CHEBI:15377"/>
        <dbReference type="ChEBI" id="CHEBI:15378"/>
        <dbReference type="ChEBI" id="CHEBI:30616"/>
        <dbReference type="ChEBI" id="CHEBI:43474"/>
        <dbReference type="ChEBI" id="CHEBI:456216"/>
        <dbReference type="EC" id="5.6.2.4"/>
    </reaction>
</comment>
<dbReference type="HAMAP" id="MF_00983">
    <property type="entry name" value="PriA"/>
    <property type="match status" value="1"/>
</dbReference>
<dbReference type="CDD" id="cd17929">
    <property type="entry name" value="DEXHc_priA"/>
    <property type="match status" value="1"/>
</dbReference>
<dbReference type="GO" id="GO:0006310">
    <property type="term" value="P:DNA recombination"/>
    <property type="evidence" value="ECO:0007669"/>
    <property type="project" value="InterPro"/>
</dbReference>
<feature type="binding site" evidence="12">
    <location>
        <position position="491"/>
    </location>
    <ligand>
        <name>Zn(2+)</name>
        <dbReference type="ChEBI" id="CHEBI:29105"/>
        <label>2</label>
    </ligand>
</feature>
<name>A0A518C579_9BACT</name>
<dbReference type="GO" id="GO:0016887">
    <property type="term" value="F:ATP hydrolysis activity"/>
    <property type="evidence" value="ECO:0007669"/>
    <property type="project" value="RHEA"/>
</dbReference>
<dbReference type="InterPro" id="IPR005259">
    <property type="entry name" value="PriA"/>
</dbReference>
<evidence type="ECO:0000256" key="6">
    <source>
        <dbReference type="ARBA" id="ARBA00022806"/>
    </source>
</evidence>
<dbReference type="Proteomes" id="UP000318626">
    <property type="component" value="Chromosome"/>
</dbReference>
<dbReference type="PANTHER" id="PTHR30580:SF0">
    <property type="entry name" value="PRIMOSOMAL PROTEIN N"/>
    <property type="match status" value="1"/>
</dbReference>
<comment type="function">
    <text evidence="12">Initiates the restart of stalled replication forks, which reloads the replicative helicase on sites other than the origin of replication. Recognizes and binds to abandoned replication forks and remodels them to uncover a helicase loading site. Promotes assembly of the primosome at these replication forks.</text>
</comment>
<dbReference type="InterPro" id="IPR011545">
    <property type="entry name" value="DEAD/DEAH_box_helicase_dom"/>
</dbReference>
<evidence type="ECO:0000313" key="16">
    <source>
        <dbReference type="Proteomes" id="UP000318626"/>
    </source>
</evidence>
<evidence type="ECO:0000256" key="10">
    <source>
        <dbReference type="ARBA" id="ARBA00023235"/>
    </source>
</evidence>
<dbReference type="Pfam" id="PF17764">
    <property type="entry name" value="PriA_3primeBD"/>
    <property type="match status" value="1"/>
</dbReference>
<dbReference type="FunFam" id="3.40.50.300:FF:000489">
    <property type="entry name" value="Primosome assembly protein PriA"/>
    <property type="match status" value="1"/>
</dbReference>
<sequence length="761" mass="85220">MKNQKGLFGDESTPWEQDDAQTGLVAQVVMSTGPEQTFDYLVPDALVGEILPGRRVYVPLGRSNRRVMAYCVAVERKEYGTRKLKYVLSALDQQTLLSSQMLKMTQWMAEYYLASWGQVLDAVIPAAVRGNAGTREVTLLSVPREVAVRIATIKLPEKQLHVLTTLAASSKPMTPGDLADKCRCTQAPITGLRKKKLVTSEVRRVSHAHFDDLDIEREPSKTLNEVQTAALKTILAQVDAPQPKPILLHGVTGSGKTEVYIQAIQHVIDQGKQAIVLVPEISLTPQTKQRFASRFDRIAVLHSHMSDVERHWQWKRIASGIVNVVVGARSAVFAPTPQLGMIILDEEHDSSFKQDSVPRYHAREVAAKRAEYEKIPLILGTATPSLETYYRAQQGEYELISMPHRIGNRPLPAVRTVDMRYDKTTSFRGAISRQLYHSMKRTLEQDGQIILLLNRRGHSTHIQCPACGHLVECPHCEIPLTHHITDGSTVCHYCDYRSSAPRVCPVPTCRYSGIRFSGIGTQKLEQEVKSKFGSYPIIRMDSDTMKKPGSHEAALERFRNREVKILVGTQMIAKGLDFPNVTLVGVINADTALHFPDVRAGERTFQLITQVAGRTGRGDLGGEVLVQTLSPDHPAIEAATRHDYALFAERELPFRRDFQMTPFAHMVRIIARGPTQPAVELFMQQVSEELARFAQEQGGDISQQGPAPAPIEKLRGNYRYHLLLHSFDRLLMRAAVLRVREKVVVPDDVLWIADVDPIDMM</sequence>
<keyword evidence="3 12" id="KW-0479">Metal-binding</keyword>
<dbReference type="InterPro" id="IPR027417">
    <property type="entry name" value="P-loop_NTPase"/>
</dbReference>
<protein>
    <recommendedName>
        <fullName evidence="12">Replication restart protein PriA</fullName>
    </recommendedName>
    <alternativeName>
        <fullName evidence="12">ATP-dependent DNA helicase PriA</fullName>
        <ecNumber evidence="12">5.6.2.4</ecNumber>
    </alternativeName>
    <alternativeName>
        <fullName evidence="12">DNA 3'-5' helicase PriA</fullName>
    </alternativeName>
</protein>
<dbReference type="SUPFAM" id="SSF52540">
    <property type="entry name" value="P-loop containing nucleoside triphosphate hydrolases"/>
    <property type="match status" value="2"/>
</dbReference>
<dbReference type="PANTHER" id="PTHR30580">
    <property type="entry name" value="PRIMOSOMAL PROTEIN N"/>
    <property type="match status" value="1"/>
</dbReference>
<dbReference type="SMART" id="SM00487">
    <property type="entry name" value="DEXDc"/>
    <property type="match status" value="1"/>
</dbReference>
<dbReference type="InterPro" id="IPR001650">
    <property type="entry name" value="Helicase_C-like"/>
</dbReference>
<keyword evidence="1 12" id="KW-0639">Primosome</keyword>
<evidence type="ECO:0000256" key="3">
    <source>
        <dbReference type="ARBA" id="ARBA00022723"/>
    </source>
</evidence>
<keyword evidence="9 12" id="KW-0238">DNA-binding</keyword>
<keyword evidence="6 12" id="KW-0347">Helicase</keyword>
<dbReference type="PROSITE" id="PS51192">
    <property type="entry name" value="HELICASE_ATP_BIND_1"/>
    <property type="match status" value="1"/>
</dbReference>
<dbReference type="GO" id="GO:0005524">
    <property type="term" value="F:ATP binding"/>
    <property type="evidence" value="ECO:0007669"/>
    <property type="project" value="UniProtKB-UniRule"/>
</dbReference>
<keyword evidence="5 12" id="KW-0378">Hydrolase</keyword>
<dbReference type="GO" id="GO:1990077">
    <property type="term" value="C:primosome complex"/>
    <property type="evidence" value="ECO:0007669"/>
    <property type="project" value="UniProtKB-UniRule"/>
</dbReference>
<proteinExistence type="inferred from homology"/>
<dbReference type="Gene3D" id="3.40.1440.60">
    <property type="entry name" value="PriA, 3(prime) DNA-binding domain"/>
    <property type="match status" value="1"/>
</dbReference>
<feature type="domain" description="Helicase C-terminal" evidence="14">
    <location>
        <begin position="479"/>
        <end position="669"/>
    </location>
</feature>
<feature type="binding site" evidence="12">
    <location>
        <position position="464"/>
    </location>
    <ligand>
        <name>Zn(2+)</name>
        <dbReference type="ChEBI" id="CHEBI:29105"/>
        <label>1</label>
    </ligand>
</feature>